<evidence type="ECO:0000256" key="5">
    <source>
        <dbReference type="ARBA" id="ARBA00022842"/>
    </source>
</evidence>
<dbReference type="Gene3D" id="3.90.470.20">
    <property type="entry name" value="4'-phosphopantetheinyl transferase domain"/>
    <property type="match status" value="1"/>
</dbReference>
<evidence type="ECO:0000256" key="3">
    <source>
        <dbReference type="ARBA" id="ARBA00022723"/>
    </source>
</evidence>
<organism evidence="10 11">
    <name type="scientific">Sapientia aquatica</name>
    <dbReference type="NCBI Taxonomy" id="1549640"/>
    <lineage>
        <taxon>Bacteria</taxon>
        <taxon>Pseudomonadati</taxon>
        <taxon>Pseudomonadota</taxon>
        <taxon>Betaproteobacteria</taxon>
        <taxon>Burkholderiales</taxon>
        <taxon>Oxalobacteraceae</taxon>
        <taxon>Sapientia</taxon>
    </lineage>
</organism>
<dbReference type="GO" id="GO:0005737">
    <property type="term" value="C:cytoplasm"/>
    <property type="evidence" value="ECO:0007669"/>
    <property type="project" value="UniProtKB-SubCell"/>
</dbReference>
<dbReference type="GO" id="GO:0008897">
    <property type="term" value="F:holo-[acyl-carrier-protein] synthase activity"/>
    <property type="evidence" value="ECO:0007669"/>
    <property type="project" value="UniProtKB-UniRule"/>
</dbReference>
<evidence type="ECO:0000313" key="10">
    <source>
        <dbReference type="EMBL" id="TDK67417.1"/>
    </source>
</evidence>
<keyword evidence="8" id="KW-0963">Cytoplasm</keyword>
<evidence type="ECO:0000256" key="1">
    <source>
        <dbReference type="ARBA" id="ARBA00022516"/>
    </source>
</evidence>
<dbReference type="HAMAP" id="MF_00101">
    <property type="entry name" value="AcpS"/>
    <property type="match status" value="1"/>
</dbReference>
<dbReference type="Proteomes" id="UP000294829">
    <property type="component" value="Unassembled WGS sequence"/>
</dbReference>
<evidence type="ECO:0000256" key="4">
    <source>
        <dbReference type="ARBA" id="ARBA00022832"/>
    </source>
</evidence>
<keyword evidence="1 8" id="KW-0444">Lipid biosynthesis</keyword>
<dbReference type="InterPro" id="IPR004568">
    <property type="entry name" value="Ppantetheine-prot_Trfase_dom"/>
</dbReference>
<keyword evidence="5 8" id="KW-0460">Magnesium</keyword>
<dbReference type="GO" id="GO:0006633">
    <property type="term" value="P:fatty acid biosynthetic process"/>
    <property type="evidence" value="ECO:0007669"/>
    <property type="project" value="UniProtKB-UniRule"/>
</dbReference>
<comment type="catalytic activity">
    <reaction evidence="8">
        <text>apo-[ACP] + CoA = holo-[ACP] + adenosine 3',5'-bisphosphate + H(+)</text>
        <dbReference type="Rhea" id="RHEA:12068"/>
        <dbReference type="Rhea" id="RHEA-COMP:9685"/>
        <dbReference type="Rhea" id="RHEA-COMP:9690"/>
        <dbReference type="ChEBI" id="CHEBI:15378"/>
        <dbReference type="ChEBI" id="CHEBI:29999"/>
        <dbReference type="ChEBI" id="CHEBI:57287"/>
        <dbReference type="ChEBI" id="CHEBI:58343"/>
        <dbReference type="ChEBI" id="CHEBI:64479"/>
        <dbReference type="EC" id="2.7.8.7"/>
    </reaction>
</comment>
<dbReference type="GO" id="GO:0000287">
    <property type="term" value="F:magnesium ion binding"/>
    <property type="evidence" value="ECO:0007669"/>
    <property type="project" value="UniProtKB-UniRule"/>
</dbReference>
<feature type="binding site" evidence="8">
    <location>
        <position position="8"/>
    </location>
    <ligand>
        <name>Mg(2+)</name>
        <dbReference type="ChEBI" id="CHEBI:18420"/>
    </ligand>
</feature>
<feature type="domain" description="4'-phosphopantetheinyl transferase" evidence="9">
    <location>
        <begin position="4"/>
        <end position="124"/>
    </location>
</feature>
<comment type="function">
    <text evidence="8">Transfers the 4'-phosphopantetheine moiety from coenzyme A to a Ser of acyl-carrier-protein.</text>
</comment>
<sequence>MIFGIGTDIVQIERIAAILTRTEDRFAEKILGSDELVEFAQRREKSAERAVHYLCNRFAAKEAFSKALGLGMRAPMTWHDIQILNDEQGAPRVVTTGELGSYMVTKKLVSRVSLSDEKDYSVAFVVIEHAA</sequence>
<reference evidence="10 11" key="1">
    <citation type="submission" date="2019-03" db="EMBL/GenBank/DDBJ databases">
        <title>Sapientia aquatica gen. nov., sp. nov., isolated from a crater lake.</title>
        <authorList>
            <person name="Felfoldi T."/>
            <person name="Szabo A."/>
            <person name="Toth E."/>
            <person name="Schumann P."/>
            <person name="Keki Z."/>
            <person name="Marialigeti K."/>
            <person name="Mathe I."/>
        </authorList>
    </citation>
    <scope>NUCLEOTIDE SEQUENCE [LARGE SCALE GENOMIC DNA]</scope>
    <source>
        <strain evidence="10 11">SA-152</strain>
    </source>
</reference>
<keyword evidence="3 8" id="KW-0479">Metal-binding</keyword>
<comment type="cofactor">
    <cofactor evidence="8">
        <name>Mg(2+)</name>
        <dbReference type="ChEBI" id="CHEBI:18420"/>
    </cofactor>
</comment>
<evidence type="ECO:0000256" key="2">
    <source>
        <dbReference type="ARBA" id="ARBA00022679"/>
    </source>
</evidence>
<evidence type="ECO:0000256" key="6">
    <source>
        <dbReference type="ARBA" id="ARBA00023098"/>
    </source>
</evidence>
<evidence type="ECO:0000256" key="7">
    <source>
        <dbReference type="ARBA" id="ARBA00023160"/>
    </source>
</evidence>
<gene>
    <name evidence="8" type="primary">acpS</name>
    <name evidence="10" type="ORF">E2I14_06560</name>
</gene>
<evidence type="ECO:0000256" key="8">
    <source>
        <dbReference type="HAMAP-Rule" id="MF_00101"/>
    </source>
</evidence>
<dbReference type="EC" id="2.7.8.7" evidence="8"/>
<feature type="binding site" evidence="8">
    <location>
        <position position="62"/>
    </location>
    <ligand>
        <name>Mg(2+)</name>
        <dbReference type="ChEBI" id="CHEBI:18420"/>
    </ligand>
</feature>
<name>A0A4R5W654_9BURK</name>
<comment type="subcellular location">
    <subcellularLocation>
        <location evidence="8">Cytoplasm</location>
    </subcellularLocation>
</comment>
<dbReference type="InterPro" id="IPR002582">
    <property type="entry name" value="ACPS"/>
</dbReference>
<dbReference type="EMBL" id="SMYL01000002">
    <property type="protein sequence ID" value="TDK67417.1"/>
    <property type="molecule type" value="Genomic_DNA"/>
</dbReference>
<proteinExistence type="inferred from homology"/>
<keyword evidence="11" id="KW-1185">Reference proteome</keyword>
<evidence type="ECO:0000259" key="9">
    <source>
        <dbReference type="Pfam" id="PF01648"/>
    </source>
</evidence>
<dbReference type="RefSeq" id="WP_133326647.1">
    <property type="nucleotide sequence ID" value="NZ_SMYL01000002.1"/>
</dbReference>
<comment type="similarity">
    <text evidence="8">Belongs to the P-Pant transferase superfamily. AcpS family.</text>
</comment>
<protein>
    <recommendedName>
        <fullName evidence="8">Holo-[acyl-carrier-protein] synthase</fullName>
        <shortName evidence="8">Holo-ACP synthase</shortName>
        <ecNumber evidence="8">2.7.8.7</ecNumber>
    </recommendedName>
    <alternativeName>
        <fullName evidence="8">4'-phosphopantetheinyl transferase AcpS</fullName>
    </alternativeName>
</protein>
<dbReference type="InterPro" id="IPR037143">
    <property type="entry name" value="4-PPantetheinyl_Trfase_dom_sf"/>
</dbReference>
<dbReference type="AlphaFoldDB" id="A0A4R5W654"/>
<accession>A0A4R5W654</accession>
<dbReference type="NCBIfam" id="TIGR00516">
    <property type="entry name" value="acpS"/>
    <property type="match status" value="1"/>
</dbReference>
<dbReference type="NCBIfam" id="TIGR00556">
    <property type="entry name" value="pantethn_trn"/>
    <property type="match status" value="1"/>
</dbReference>
<keyword evidence="4 8" id="KW-0276">Fatty acid metabolism</keyword>
<dbReference type="OrthoDB" id="517356at2"/>
<keyword evidence="7 8" id="KW-0275">Fatty acid biosynthesis</keyword>
<dbReference type="SUPFAM" id="SSF56214">
    <property type="entry name" value="4'-phosphopantetheinyl transferase"/>
    <property type="match status" value="1"/>
</dbReference>
<dbReference type="InterPro" id="IPR008278">
    <property type="entry name" value="4-PPantetheinyl_Trfase_dom"/>
</dbReference>
<dbReference type="Pfam" id="PF01648">
    <property type="entry name" value="ACPS"/>
    <property type="match status" value="1"/>
</dbReference>
<evidence type="ECO:0000313" key="11">
    <source>
        <dbReference type="Proteomes" id="UP000294829"/>
    </source>
</evidence>
<comment type="caution">
    <text evidence="10">The sequence shown here is derived from an EMBL/GenBank/DDBJ whole genome shotgun (WGS) entry which is preliminary data.</text>
</comment>
<keyword evidence="6 8" id="KW-0443">Lipid metabolism</keyword>
<keyword evidence="2 8" id="KW-0808">Transferase</keyword>